<evidence type="ECO:0000259" key="14">
    <source>
        <dbReference type="PROSITE" id="PS51864"/>
    </source>
</evidence>
<dbReference type="GO" id="GO:0006508">
    <property type="term" value="P:proteolysis"/>
    <property type="evidence" value="ECO:0007669"/>
    <property type="project" value="UniProtKB-KW"/>
</dbReference>
<feature type="binding site" evidence="11">
    <location>
        <position position="170"/>
    </location>
    <ligand>
        <name>Zn(2+)</name>
        <dbReference type="ChEBI" id="CHEBI:29105"/>
        <note>catalytic</note>
    </ligand>
</feature>
<evidence type="ECO:0000256" key="2">
    <source>
        <dbReference type="ARBA" id="ARBA00022670"/>
    </source>
</evidence>
<dbReference type="Proteomes" id="UP000694569">
    <property type="component" value="Unplaced"/>
</dbReference>
<evidence type="ECO:0000259" key="13">
    <source>
        <dbReference type="PROSITE" id="PS01180"/>
    </source>
</evidence>
<evidence type="ECO:0000256" key="6">
    <source>
        <dbReference type="ARBA" id="ARBA00022833"/>
    </source>
</evidence>
<keyword evidence="6 11" id="KW-0862">Zinc</keyword>
<dbReference type="Gene3D" id="2.60.120.290">
    <property type="entry name" value="Spermadhesin, CUB domain"/>
    <property type="match status" value="1"/>
</dbReference>
<evidence type="ECO:0000256" key="12">
    <source>
        <dbReference type="RuleBase" id="RU361183"/>
    </source>
</evidence>
<dbReference type="InterPro" id="IPR024079">
    <property type="entry name" value="MetalloPept_cat_dom_sf"/>
</dbReference>
<feature type="disulfide bond" evidence="11">
    <location>
        <begin position="68"/>
        <end position="71"/>
    </location>
</feature>
<feature type="chain" id="PRO_5034394127" description="Metalloendopeptidase" evidence="12">
    <location>
        <begin position="23"/>
        <end position="394"/>
    </location>
</feature>
<evidence type="ECO:0000256" key="3">
    <source>
        <dbReference type="ARBA" id="ARBA00022723"/>
    </source>
</evidence>
<dbReference type="Gene3D" id="3.40.390.10">
    <property type="entry name" value="Collagenase (Catalytic Domain)"/>
    <property type="match status" value="1"/>
</dbReference>
<dbReference type="GO" id="GO:0004222">
    <property type="term" value="F:metalloendopeptidase activity"/>
    <property type="evidence" value="ECO:0007669"/>
    <property type="project" value="UniProtKB-UniRule"/>
</dbReference>
<dbReference type="SMART" id="SM00235">
    <property type="entry name" value="ZnMc"/>
    <property type="match status" value="1"/>
</dbReference>
<dbReference type="Pfam" id="PF00431">
    <property type="entry name" value="CUB"/>
    <property type="match status" value="1"/>
</dbReference>
<accession>A0A8C5WHT9</accession>
<keyword evidence="1" id="KW-0963">Cytoplasm</keyword>
<evidence type="ECO:0000256" key="4">
    <source>
        <dbReference type="ARBA" id="ARBA00022729"/>
    </source>
</evidence>
<dbReference type="PROSITE" id="PS51864">
    <property type="entry name" value="ASTACIN"/>
    <property type="match status" value="1"/>
</dbReference>
<feature type="signal peptide" evidence="12">
    <location>
        <begin position="1"/>
        <end position="22"/>
    </location>
</feature>
<keyword evidence="7 11" id="KW-0482">Metalloprotease</keyword>
<evidence type="ECO:0000256" key="5">
    <source>
        <dbReference type="ARBA" id="ARBA00022801"/>
    </source>
</evidence>
<keyword evidence="8 11" id="KW-1015">Disulfide bond</keyword>
<evidence type="ECO:0000256" key="8">
    <source>
        <dbReference type="ARBA" id="ARBA00023157"/>
    </source>
</evidence>
<dbReference type="PANTHER" id="PTHR10127:SF899">
    <property type="entry name" value="ASTACIN-LIKE METALLOENDOPEPTIDASE-RELATED"/>
    <property type="match status" value="1"/>
</dbReference>
<evidence type="ECO:0000256" key="9">
    <source>
        <dbReference type="ARBA" id="ARBA00037865"/>
    </source>
</evidence>
<keyword evidence="16" id="KW-1185">Reference proteome</keyword>
<dbReference type="GO" id="GO:0060473">
    <property type="term" value="C:cortical granule"/>
    <property type="evidence" value="ECO:0007669"/>
    <property type="project" value="UniProtKB-SubCell"/>
</dbReference>
<dbReference type="Ensembl" id="ENSLLET00000040679.1">
    <property type="protein sequence ID" value="ENSLLEP00000039121.1"/>
    <property type="gene ID" value="ENSLLEG00000024752.1"/>
</dbReference>
<evidence type="ECO:0000313" key="16">
    <source>
        <dbReference type="Proteomes" id="UP000694569"/>
    </source>
</evidence>
<name>A0A8C5WHT9_9ANUR</name>
<dbReference type="InterPro" id="IPR035914">
    <property type="entry name" value="Sperma_CUB_dom_sf"/>
</dbReference>
<reference evidence="15" key="1">
    <citation type="submission" date="2025-08" db="UniProtKB">
        <authorList>
            <consortium name="Ensembl"/>
        </authorList>
    </citation>
    <scope>IDENTIFICATION</scope>
</reference>
<dbReference type="Pfam" id="PF01400">
    <property type="entry name" value="Astacin"/>
    <property type="match status" value="1"/>
</dbReference>
<dbReference type="SUPFAM" id="SSF55486">
    <property type="entry name" value="Metalloproteases ('zincins'), catalytic domain"/>
    <property type="match status" value="1"/>
</dbReference>
<dbReference type="InterPro" id="IPR006026">
    <property type="entry name" value="Peptidase_Metallo"/>
</dbReference>
<dbReference type="InterPro" id="IPR001506">
    <property type="entry name" value="Peptidase_M12A"/>
</dbReference>
<dbReference type="AlphaFoldDB" id="A0A8C5WHT9"/>
<feature type="binding site" evidence="11">
    <location>
        <position position="160"/>
    </location>
    <ligand>
        <name>Zn(2+)</name>
        <dbReference type="ChEBI" id="CHEBI:29105"/>
        <note>catalytic</note>
    </ligand>
</feature>
<dbReference type="PRINTS" id="PR00480">
    <property type="entry name" value="ASTACIN"/>
</dbReference>
<reference evidence="15" key="2">
    <citation type="submission" date="2025-09" db="UniProtKB">
        <authorList>
            <consortium name="Ensembl"/>
        </authorList>
    </citation>
    <scope>IDENTIFICATION</scope>
</reference>
<proteinExistence type="predicted"/>
<feature type="binding site" evidence="11">
    <location>
        <position position="164"/>
    </location>
    <ligand>
        <name>Zn(2+)</name>
        <dbReference type="ChEBI" id="CHEBI:29105"/>
        <note>catalytic</note>
    </ligand>
</feature>
<keyword evidence="4 12" id="KW-0732">Signal</keyword>
<dbReference type="GO" id="GO:0008270">
    <property type="term" value="F:zinc ion binding"/>
    <property type="evidence" value="ECO:0007669"/>
    <property type="project" value="UniProtKB-UniRule"/>
</dbReference>
<dbReference type="GeneTree" id="ENSGT00940000161051"/>
<evidence type="ECO:0000313" key="15">
    <source>
        <dbReference type="Ensembl" id="ENSLLEP00000039121.1"/>
    </source>
</evidence>
<comment type="cofactor">
    <cofactor evidence="11 12">
        <name>Zn(2+)</name>
        <dbReference type="ChEBI" id="CHEBI:29105"/>
    </cofactor>
    <text evidence="11 12">Binds 1 zinc ion per subunit.</text>
</comment>
<keyword evidence="3 11" id="KW-0479">Metal-binding</keyword>
<evidence type="ECO:0000256" key="7">
    <source>
        <dbReference type="ARBA" id="ARBA00023049"/>
    </source>
</evidence>
<dbReference type="CDD" id="cd00041">
    <property type="entry name" value="CUB"/>
    <property type="match status" value="1"/>
</dbReference>
<dbReference type="OrthoDB" id="291007at2759"/>
<dbReference type="SUPFAM" id="SSF49854">
    <property type="entry name" value="Spermadhesin, CUB domain"/>
    <property type="match status" value="1"/>
</dbReference>
<keyword evidence="2 11" id="KW-0645">Protease</keyword>
<evidence type="ECO:0000256" key="11">
    <source>
        <dbReference type="PROSITE-ProRule" id="PRU01211"/>
    </source>
</evidence>
<evidence type="ECO:0000256" key="10">
    <source>
        <dbReference type="PROSITE-ProRule" id="PRU00059"/>
    </source>
</evidence>
<dbReference type="PANTHER" id="PTHR10127">
    <property type="entry name" value="DISCOIDIN, CUB, EGF, LAMININ , AND ZINC METALLOPROTEASE DOMAIN CONTAINING"/>
    <property type="match status" value="1"/>
</dbReference>
<feature type="domain" description="Peptidase M12A" evidence="14">
    <location>
        <begin position="64"/>
        <end position="261"/>
    </location>
</feature>
<protein>
    <recommendedName>
        <fullName evidence="12">Metalloendopeptidase</fullName>
        <ecNumber evidence="12">3.4.24.-</ecNumber>
    </recommendedName>
</protein>
<comment type="caution">
    <text evidence="10">Lacks conserved residue(s) required for the propagation of feature annotation.</text>
</comment>
<organism evidence="15 16">
    <name type="scientific">Leptobrachium leishanense</name>
    <name type="common">Leishan spiny toad</name>
    <dbReference type="NCBI Taxonomy" id="445787"/>
    <lineage>
        <taxon>Eukaryota</taxon>
        <taxon>Metazoa</taxon>
        <taxon>Chordata</taxon>
        <taxon>Craniata</taxon>
        <taxon>Vertebrata</taxon>
        <taxon>Euteleostomi</taxon>
        <taxon>Amphibia</taxon>
        <taxon>Batrachia</taxon>
        <taxon>Anura</taxon>
        <taxon>Pelobatoidea</taxon>
        <taxon>Megophryidae</taxon>
        <taxon>Leptobrachium</taxon>
    </lineage>
</organism>
<dbReference type="FunFam" id="2.60.120.290:FF:000005">
    <property type="entry name" value="Procollagen C-endopeptidase enhancer 1"/>
    <property type="match status" value="1"/>
</dbReference>
<keyword evidence="5 11" id="KW-0378">Hydrolase</keyword>
<feature type="domain" description="CUB" evidence="13">
    <location>
        <begin position="260"/>
        <end position="375"/>
    </location>
</feature>
<feature type="active site" evidence="11">
    <location>
        <position position="161"/>
    </location>
</feature>
<comment type="subcellular location">
    <subcellularLocation>
        <location evidence="9">Cytoplasmic vesicle</location>
        <location evidence="9">Secretory vesicle</location>
        <location evidence="9">Cortical granule</location>
    </subcellularLocation>
</comment>
<dbReference type="SMART" id="SM00042">
    <property type="entry name" value="CUB"/>
    <property type="match status" value="1"/>
</dbReference>
<dbReference type="InterPro" id="IPR000859">
    <property type="entry name" value="CUB_dom"/>
</dbReference>
<evidence type="ECO:0000256" key="1">
    <source>
        <dbReference type="ARBA" id="ARBA00022490"/>
    </source>
</evidence>
<dbReference type="EC" id="3.4.24.-" evidence="12"/>
<sequence length="394" mass="43352">MTLFFLVMFYTLTGLLLLAVAAAPVDIFINGIDHVLFVSCSPSFFSDFKRQLHDGDIIVNWGRSALSCTGCTWTKSENGLVIVPYILSPKYTSPQVSLFMNAMQEMESVTCMRFVQRTNEGDYLNIVETGGCASFIGRIGGPQDLYLNSSTCMTWGTIQHEILHSLGFVHEHTRNDRDNNVAIMYKFISPESISNFDKVDTNNLNIGYDFYSVMHHPGSAFSNTPGKNTIVPKPDPSIPIGQRNGLSTLDVAKINALYQCDISATLLPDANGTVTSDNYPAMYPNNCNYVWLIRVPSGQVTLKFNVFDVEASAGCSADYVQIYNGLSKASPVLLGKTCGAALIPLMISSSNQVLIEFVTNNAVVGRGFNITYGTGNITVPFMIHFMPPLFWNIL</sequence>
<dbReference type="PROSITE" id="PS01180">
    <property type="entry name" value="CUB"/>
    <property type="match status" value="1"/>
</dbReference>
<dbReference type="FunFam" id="3.40.390.10:FF:000040">
    <property type="entry name" value="Metalloendopeptidase"/>
    <property type="match status" value="1"/>
</dbReference>